<evidence type="ECO:0000256" key="4">
    <source>
        <dbReference type="ARBA" id="ARBA00019232"/>
    </source>
</evidence>
<dbReference type="EMBL" id="FZOU01000002">
    <property type="protein sequence ID" value="SNS78560.1"/>
    <property type="molecule type" value="Genomic_DNA"/>
</dbReference>
<dbReference type="NCBIfam" id="TIGR02227">
    <property type="entry name" value="sigpep_I_bact"/>
    <property type="match status" value="1"/>
</dbReference>
<sequence length="210" mass="24150">MLAGQRVYWKTVDEMRRVEVQEKPSEMQDPGGLGVSPPAREKSGIRAWLRDLALSIGVSAFIIVFLYQPVRVEGTSMLPLLEDQDRLFINKMAFRIGDIQRGDVVVFQYPRDHSKSYIKRVIGLPGDRVRIDHGRVYVNGETKVEKYVPPRFMDDRSQPEMTIPNKEYFVMGDHRSISSDSRDFGPVERSLIYGKAAFVYWPIEQLGVVR</sequence>
<proteinExistence type="inferred from homology"/>
<dbReference type="PANTHER" id="PTHR43390">
    <property type="entry name" value="SIGNAL PEPTIDASE I"/>
    <property type="match status" value="1"/>
</dbReference>
<dbReference type="GO" id="GO:0006465">
    <property type="term" value="P:signal peptide processing"/>
    <property type="evidence" value="ECO:0007669"/>
    <property type="project" value="InterPro"/>
</dbReference>
<feature type="transmembrane region" description="Helical" evidence="7">
    <location>
        <begin position="48"/>
        <end position="67"/>
    </location>
</feature>
<dbReference type="Gene3D" id="2.10.109.10">
    <property type="entry name" value="Umud Fragment, subunit A"/>
    <property type="match status" value="1"/>
</dbReference>
<comment type="catalytic activity">
    <reaction evidence="1 7">
        <text>Cleavage of hydrophobic, N-terminal signal or leader sequences from secreted and periplasmic proteins.</text>
        <dbReference type="EC" id="3.4.21.89"/>
    </reaction>
</comment>
<evidence type="ECO:0000313" key="10">
    <source>
        <dbReference type="Proteomes" id="UP000198356"/>
    </source>
</evidence>
<reference evidence="9 10" key="1">
    <citation type="submission" date="2017-06" db="EMBL/GenBank/DDBJ databases">
        <authorList>
            <person name="Kim H.J."/>
            <person name="Triplett B.A."/>
        </authorList>
    </citation>
    <scope>NUCLEOTIDE SEQUENCE [LARGE SCALE GENOMIC DNA]</scope>
    <source>
        <strain evidence="9 10">DSM 18704</strain>
    </source>
</reference>
<evidence type="ECO:0000256" key="3">
    <source>
        <dbReference type="ARBA" id="ARBA00013208"/>
    </source>
</evidence>
<dbReference type="PANTHER" id="PTHR43390:SF1">
    <property type="entry name" value="CHLOROPLAST PROCESSING PEPTIDASE"/>
    <property type="match status" value="1"/>
</dbReference>
<name>A0A239HB22_9BACT</name>
<dbReference type="EC" id="3.4.21.89" evidence="3 7"/>
<dbReference type="AlphaFoldDB" id="A0A239HB22"/>
<keyword evidence="7" id="KW-1133">Transmembrane helix</keyword>
<evidence type="ECO:0000313" key="9">
    <source>
        <dbReference type="EMBL" id="SNS78560.1"/>
    </source>
</evidence>
<feature type="domain" description="Peptidase S26" evidence="8">
    <location>
        <begin position="46"/>
        <end position="201"/>
    </location>
</feature>
<evidence type="ECO:0000256" key="6">
    <source>
        <dbReference type="PIRSR" id="PIRSR600223-1"/>
    </source>
</evidence>
<dbReference type="PRINTS" id="PR00727">
    <property type="entry name" value="LEADERPTASE"/>
</dbReference>
<dbReference type="GO" id="GO:0004252">
    <property type="term" value="F:serine-type endopeptidase activity"/>
    <property type="evidence" value="ECO:0007669"/>
    <property type="project" value="InterPro"/>
</dbReference>
<keyword evidence="7" id="KW-0812">Transmembrane</keyword>
<dbReference type="GO" id="GO:0016020">
    <property type="term" value="C:membrane"/>
    <property type="evidence" value="ECO:0007669"/>
    <property type="project" value="UniProtKB-SubCell"/>
</dbReference>
<dbReference type="InterPro" id="IPR000223">
    <property type="entry name" value="Pept_S26A_signal_pept_1"/>
</dbReference>
<comment type="subcellular location">
    <subcellularLocation>
        <location evidence="7">Membrane</location>
        <topology evidence="7">Single-pass type II membrane protein</topology>
    </subcellularLocation>
</comment>
<dbReference type="GO" id="GO:0009003">
    <property type="term" value="F:signal peptidase activity"/>
    <property type="evidence" value="ECO:0007669"/>
    <property type="project" value="UniProtKB-EC"/>
</dbReference>
<comment type="similarity">
    <text evidence="2 7">Belongs to the peptidase S26 family.</text>
</comment>
<dbReference type="Pfam" id="PF10502">
    <property type="entry name" value="Peptidase_S26"/>
    <property type="match status" value="1"/>
</dbReference>
<feature type="active site" evidence="6">
    <location>
        <position position="76"/>
    </location>
</feature>
<dbReference type="InterPro" id="IPR019758">
    <property type="entry name" value="Pept_S26A_signal_pept_1_CS"/>
</dbReference>
<keyword evidence="7" id="KW-0472">Membrane</keyword>
<dbReference type="CDD" id="cd06530">
    <property type="entry name" value="S26_SPase_I"/>
    <property type="match status" value="1"/>
</dbReference>
<keyword evidence="7" id="KW-0645">Protease</keyword>
<organism evidence="9 10">
    <name type="scientific">Granulicella rosea</name>
    <dbReference type="NCBI Taxonomy" id="474952"/>
    <lineage>
        <taxon>Bacteria</taxon>
        <taxon>Pseudomonadati</taxon>
        <taxon>Acidobacteriota</taxon>
        <taxon>Terriglobia</taxon>
        <taxon>Terriglobales</taxon>
        <taxon>Acidobacteriaceae</taxon>
        <taxon>Granulicella</taxon>
    </lineage>
</organism>
<dbReference type="Proteomes" id="UP000198356">
    <property type="component" value="Unassembled WGS sequence"/>
</dbReference>
<evidence type="ECO:0000256" key="7">
    <source>
        <dbReference type="RuleBase" id="RU362042"/>
    </source>
</evidence>
<keyword evidence="10" id="KW-1185">Reference proteome</keyword>
<accession>A0A239HB22</accession>
<gene>
    <name evidence="9" type="ORF">SAMN05421770_102320</name>
</gene>
<dbReference type="InterPro" id="IPR019757">
    <property type="entry name" value="Pept_S26A_signal_pept_1_Lys-AS"/>
</dbReference>
<dbReference type="SUPFAM" id="SSF51306">
    <property type="entry name" value="LexA/Signal peptidase"/>
    <property type="match status" value="1"/>
</dbReference>
<feature type="active site" evidence="6">
    <location>
        <position position="119"/>
    </location>
</feature>
<dbReference type="InterPro" id="IPR019533">
    <property type="entry name" value="Peptidase_S26"/>
</dbReference>
<evidence type="ECO:0000259" key="8">
    <source>
        <dbReference type="Pfam" id="PF10502"/>
    </source>
</evidence>
<evidence type="ECO:0000256" key="5">
    <source>
        <dbReference type="ARBA" id="ARBA00022801"/>
    </source>
</evidence>
<keyword evidence="5 7" id="KW-0378">Hydrolase</keyword>
<evidence type="ECO:0000256" key="1">
    <source>
        <dbReference type="ARBA" id="ARBA00000677"/>
    </source>
</evidence>
<protein>
    <recommendedName>
        <fullName evidence="4 7">Signal peptidase I</fullName>
        <ecNumber evidence="3 7">3.4.21.89</ecNumber>
    </recommendedName>
</protein>
<dbReference type="PROSITE" id="PS00761">
    <property type="entry name" value="SPASE_I_3"/>
    <property type="match status" value="1"/>
</dbReference>
<evidence type="ECO:0000256" key="2">
    <source>
        <dbReference type="ARBA" id="ARBA00009370"/>
    </source>
</evidence>
<dbReference type="InterPro" id="IPR036286">
    <property type="entry name" value="LexA/Signal_pep-like_sf"/>
</dbReference>
<dbReference type="PROSITE" id="PS00760">
    <property type="entry name" value="SPASE_I_2"/>
    <property type="match status" value="1"/>
</dbReference>